<dbReference type="InterPro" id="IPR018062">
    <property type="entry name" value="HTH_AraC-typ_CS"/>
</dbReference>
<dbReference type="PANTHER" id="PTHR47893">
    <property type="entry name" value="REGULATORY PROTEIN PCHR"/>
    <property type="match status" value="1"/>
</dbReference>
<dbReference type="EMBL" id="WQNF01000012">
    <property type="protein sequence ID" value="MVT67292.1"/>
    <property type="molecule type" value="Genomic_DNA"/>
</dbReference>
<sequence>MSSACRNCISVTFHFRCWSFPNLHSAASSDARCSPGRHFSSRQTCAPTPGIRSVAETCILNFDDPADYAVILGARVNLTISGAGDFKVQARRLQLNGLEAYRCQESLPRIAYMRPPARQLLLSLPVGAQSLISDGFALRNGDMLLHGSSQGTHQRCSGGCEWGLIALSLEPLAACSKALTGRPISSPRASKILRPARADGLRFQRLFAQTWRLADNARQKLFDRPEVARALEQELLHATINCLMAGEADDTPKARQHHITIMANFEKAIDKRLDQKLNMPALCAEIGLAERTLRMCCAEFLGMSPTRYVLLRRLNKARAALRSADPSRVTVAQVARDHQFPELGRFAVTYRNIFGESPSVTLQRNPQSAESA</sequence>
<keyword evidence="1" id="KW-0805">Transcription regulation</keyword>
<accession>A0A844SVB3</accession>
<dbReference type="Gene3D" id="1.10.10.60">
    <property type="entry name" value="Homeodomain-like"/>
    <property type="match status" value="1"/>
</dbReference>
<dbReference type="Pfam" id="PF14525">
    <property type="entry name" value="AraC_binding_2"/>
    <property type="match status" value="1"/>
</dbReference>
<dbReference type="InterPro" id="IPR018060">
    <property type="entry name" value="HTH_AraC"/>
</dbReference>
<dbReference type="PROSITE" id="PS01124">
    <property type="entry name" value="HTH_ARAC_FAMILY_2"/>
    <property type="match status" value="1"/>
</dbReference>
<dbReference type="GO" id="GO:0003700">
    <property type="term" value="F:DNA-binding transcription factor activity"/>
    <property type="evidence" value="ECO:0007669"/>
    <property type="project" value="InterPro"/>
</dbReference>
<dbReference type="AlphaFoldDB" id="A0A844SVB3"/>
<protein>
    <submittedName>
        <fullName evidence="5">Helix-turn-helix domain-containing protein</fullName>
    </submittedName>
</protein>
<feature type="domain" description="HTH araC/xylS-type" evidence="4">
    <location>
        <begin position="263"/>
        <end position="364"/>
    </location>
</feature>
<name>A0A844SVB3_9BRAD</name>
<dbReference type="InterPro" id="IPR053142">
    <property type="entry name" value="PchR_regulatory_protein"/>
</dbReference>
<evidence type="ECO:0000313" key="5">
    <source>
        <dbReference type="EMBL" id="MVT67292.1"/>
    </source>
</evidence>
<dbReference type="InterPro" id="IPR035418">
    <property type="entry name" value="AraC-bd_2"/>
</dbReference>
<evidence type="ECO:0000256" key="1">
    <source>
        <dbReference type="ARBA" id="ARBA00023015"/>
    </source>
</evidence>
<dbReference type="PANTHER" id="PTHR47893:SF1">
    <property type="entry name" value="REGULATORY PROTEIN PCHR"/>
    <property type="match status" value="1"/>
</dbReference>
<keyword evidence="2" id="KW-0238">DNA-binding</keyword>
<organism evidence="5 6">
    <name type="scientific">Bradyrhizobium pachyrhizi</name>
    <dbReference type="NCBI Taxonomy" id="280333"/>
    <lineage>
        <taxon>Bacteria</taxon>
        <taxon>Pseudomonadati</taxon>
        <taxon>Pseudomonadota</taxon>
        <taxon>Alphaproteobacteria</taxon>
        <taxon>Hyphomicrobiales</taxon>
        <taxon>Nitrobacteraceae</taxon>
        <taxon>Bradyrhizobium</taxon>
    </lineage>
</organism>
<dbReference type="Pfam" id="PF12833">
    <property type="entry name" value="HTH_18"/>
    <property type="match status" value="1"/>
</dbReference>
<proteinExistence type="predicted"/>
<keyword evidence="3" id="KW-0804">Transcription</keyword>
<gene>
    <name evidence="5" type="ORF">GPL21_19510</name>
</gene>
<dbReference type="PROSITE" id="PS00041">
    <property type="entry name" value="HTH_ARAC_FAMILY_1"/>
    <property type="match status" value="1"/>
</dbReference>
<evidence type="ECO:0000256" key="2">
    <source>
        <dbReference type="ARBA" id="ARBA00023125"/>
    </source>
</evidence>
<evidence type="ECO:0000313" key="6">
    <source>
        <dbReference type="Proteomes" id="UP000436468"/>
    </source>
</evidence>
<evidence type="ECO:0000259" key="4">
    <source>
        <dbReference type="PROSITE" id="PS01124"/>
    </source>
</evidence>
<comment type="caution">
    <text evidence="5">The sequence shown here is derived from an EMBL/GenBank/DDBJ whole genome shotgun (WGS) entry which is preliminary data.</text>
</comment>
<dbReference type="Proteomes" id="UP000436468">
    <property type="component" value="Unassembled WGS sequence"/>
</dbReference>
<dbReference type="SMART" id="SM00342">
    <property type="entry name" value="HTH_ARAC"/>
    <property type="match status" value="1"/>
</dbReference>
<dbReference type="GO" id="GO:0043565">
    <property type="term" value="F:sequence-specific DNA binding"/>
    <property type="evidence" value="ECO:0007669"/>
    <property type="project" value="InterPro"/>
</dbReference>
<evidence type="ECO:0000256" key="3">
    <source>
        <dbReference type="ARBA" id="ARBA00023163"/>
    </source>
</evidence>
<reference evidence="5 6" key="1">
    <citation type="submission" date="2019-12" db="EMBL/GenBank/DDBJ databases">
        <title>Draft genome sequences Bradyrhizobium cajani AMBPC1010, Bradyrhizobium pachyrhizi AMBPC1040 and Bradyrhizobium yuanmingense ALSPC3051, three plant growth promoting strains isolated from nodules of Cajanus cajan L. in Dominican Republic.</title>
        <authorList>
            <person name="Flores-Felix J.D."/>
            <person name="Araujo J."/>
            <person name="Diaz-Alcantara C."/>
            <person name="Gonzalez-Andres F."/>
            <person name="Velazquez E."/>
        </authorList>
    </citation>
    <scope>NUCLEOTIDE SEQUENCE [LARGE SCALE GENOMIC DNA]</scope>
    <source>
        <strain evidence="5 6">1040</strain>
    </source>
</reference>
<keyword evidence="6" id="KW-1185">Reference proteome</keyword>